<sequence>MMLIYLRRQRWLVFVLIFASFLLIHKYNSIRKSFLSDEHRIYTSLLVELPQLERLIRVKQENFSSIKNRLAKIEKHLFKYTWHLQRLIKTIDYNKQQQKKISRFNSFD</sequence>
<dbReference type="AlphaFoldDB" id="A0A8S2SBJ8"/>
<dbReference type="Proteomes" id="UP000676336">
    <property type="component" value="Unassembled WGS sequence"/>
</dbReference>
<organism evidence="1 2">
    <name type="scientific">Rotaria magnacalcarata</name>
    <dbReference type="NCBI Taxonomy" id="392030"/>
    <lineage>
        <taxon>Eukaryota</taxon>
        <taxon>Metazoa</taxon>
        <taxon>Spiralia</taxon>
        <taxon>Gnathifera</taxon>
        <taxon>Rotifera</taxon>
        <taxon>Eurotatoria</taxon>
        <taxon>Bdelloidea</taxon>
        <taxon>Philodinida</taxon>
        <taxon>Philodinidae</taxon>
        <taxon>Rotaria</taxon>
    </lineage>
</organism>
<gene>
    <name evidence="1" type="ORF">SMN809_LOCUS22496</name>
</gene>
<reference evidence="1" key="1">
    <citation type="submission" date="2021-02" db="EMBL/GenBank/DDBJ databases">
        <authorList>
            <person name="Nowell W R."/>
        </authorList>
    </citation>
    <scope>NUCLEOTIDE SEQUENCE</scope>
</reference>
<evidence type="ECO:0000313" key="2">
    <source>
        <dbReference type="Proteomes" id="UP000676336"/>
    </source>
</evidence>
<proteinExistence type="predicted"/>
<protein>
    <submittedName>
        <fullName evidence="1">Uncharacterized protein</fullName>
    </submittedName>
</protein>
<feature type="non-terminal residue" evidence="1">
    <location>
        <position position="108"/>
    </location>
</feature>
<name>A0A8S2SBJ8_9BILA</name>
<comment type="caution">
    <text evidence="1">The sequence shown here is derived from an EMBL/GenBank/DDBJ whole genome shotgun (WGS) entry which is preliminary data.</text>
</comment>
<dbReference type="EMBL" id="CAJOBI010020859">
    <property type="protein sequence ID" value="CAF4215610.1"/>
    <property type="molecule type" value="Genomic_DNA"/>
</dbReference>
<accession>A0A8S2SBJ8</accession>
<evidence type="ECO:0000313" key="1">
    <source>
        <dbReference type="EMBL" id="CAF4215610.1"/>
    </source>
</evidence>